<dbReference type="Proteomes" id="UP001054252">
    <property type="component" value="Unassembled WGS sequence"/>
</dbReference>
<dbReference type="EMBL" id="BPVZ01000266">
    <property type="protein sequence ID" value="GKV48683.1"/>
    <property type="molecule type" value="Genomic_DNA"/>
</dbReference>
<protein>
    <submittedName>
        <fullName evidence="1">Uncharacterized protein</fullName>
    </submittedName>
</protein>
<comment type="caution">
    <text evidence="1">The sequence shown here is derived from an EMBL/GenBank/DDBJ whole genome shotgun (WGS) entry which is preliminary data.</text>
</comment>
<evidence type="ECO:0000313" key="1">
    <source>
        <dbReference type="EMBL" id="GKV48683.1"/>
    </source>
</evidence>
<name>A0AAV5MFG8_9ROSI</name>
<dbReference type="PANTHER" id="PTHR36617">
    <property type="entry name" value="PROTEIN, PUTATIVE-RELATED"/>
    <property type="match status" value="1"/>
</dbReference>
<dbReference type="AlphaFoldDB" id="A0AAV5MFG8"/>
<organism evidence="1 2">
    <name type="scientific">Rubroshorea leprosula</name>
    <dbReference type="NCBI Taxonomy" id="152421"/>
    <lineage>
        <taxon>Eukaryota</taxon>
        <taxon>Viridiplantae</taxon>
        <taxon>Streptophyta</taxon>
        <taxon>Embryophyta</taxon>
        <taxon>Tracheophyta</taxon>
        <taxon>Spermatophyta</taxon>
        <taxon>Magnoliopsida</taxon>
        <taxon>eudicotyledons</taxon>
        <taxon>Gunneridae</taxon>
        <taxon>Pentapetalae</taxon>
        <taxon>rosids</taxon>
        <taxon>malvids</taxon>
        <taxon>Malvales</taxon>
        <taxon>Dipterocarpaceae</taxon>
        <taxon>Rubroshorea</taxon>
    </lineage>
</organism>
<keyword evidence="2" id="KW-1185">Reference proteome</keyword>
<reference evidence="1 2" key="1">
    <citation type="journal article" date="2021" name="Commun. Biol.">
        <title>The genome of Shorea leprosula (Dipterocarpaceae) highlights the ecological relevance of drought in aseasonal tropical rainforests.</title>
        <authorList>
            <person name="Ng K.K.S."/>
            <person name="Kobayashi M.J."/>
            <person name="Fawcett J.A."/>
            <person name="Hatakeyama M."/>
            <person name="Paape T."/>
            <person name="Ng C.H."/>
            <person name="Ang C.C."/>
            <person name="Tnah L.H."/>
            <person name="Lee C.T."/>
            <person name="Nishiyama T."/>
            <person name="Sese J."/>
            <person name="O'Brien M.J."/>
            <person name="Copetti D."/>
            <person name="Mohd Noor M.I."/>
            <person name="Ong R.C."/>
            <person name="Putra M."/>
            <person name="Sireger I.Z."/>
            <person name="Indrioko S."/>
            <person name="Kosugi Y."/>
            <person name="Izuno A."/>
            <person name="Isagi Y."/>
            <person name="Lee S.L."/>
            <person name="Shimizu K.K."/>
        </authorList>
    </citation>
    <scope>NUCLEOTIDE SEQUENCE [LARGE SCALE GENOMIC DNA]</scope>
    <source>
        <strain evidence="1">214</strain>
    </source>
</reference>
<evidence type="ECO:0000313" key="2">
    <source>
        <dbReference type="Proteomes" id="UP001054252"/>
    </source>
</evidence>
<sequence length="176" mass="20712">MSYPIGVGHDNWKTWVREGRGVGSSWWKDICRIDVLVENKKGWLSDGFEVLVGDGGDLSFWRDLWCGEEVLANKFPRLYLLSTGTNNKIRQMGAWIDGKWCWMLPWRRNLLSWELQSKEELEKLLDSVKLHEDRKDKWLWKHGKDGDYSTRSCIDYTKENWLGGSMVCFDLDNLAY</sequence>
<dbReference type="PANTHER" id="PTHR36617:SF5">
    <property type="entry name" value="OS05G0421675 PROTEIN"/>
    <property type="match status" value="1"/>
</dbReference>
<proteinExistence type="predicted"/>
<accession>A0AAV5MFG8</accession>
<gene>
    <name evidence="1" type="ORF">SLEP1_g55487</name>
</gene>